<dbReference type="KEGG" id="ssyi:EKG83_25105"/>
<dbReference type="InterPro" id="IPR029016">
    <property type="entry name" value="GAF-like_dom_sf"/>
</dbReference>
<keyword evidence="3" id="KW-1185">Reference proteome</keyword>
<dbReference type="EMBL" id="CP034550">
    <property type="protein sequence ID" value="QFZ20256.1"/>
    <property type="molecule type" value="Genomic_DNA"/>
</dbReference>
<dbReference type="OrthoDB" id="23692at2"/>
<dbReference type="Proteomes" id="UP000325787">
    <property type="component" value="Chromosome"/>
</dbReference>
<accession>A0A5Q0H1X0</accession>
<gene>
    <name evidence="2" type="ORF">EKG83_25105</name>
</gene>
<proteinExistence type="predicted"/>
<sequence>MSDVSGELERATSVEQVNQVLRTAARRALRAHGATVVLLDGEQCYYADEDSMSPLWKGQRFPAASCISGWAMLHRETVVIPDILVDERIPQAAYRPTFVRSLLMAPILHPDAIGAIGAYWAVGHLATPAEVAALEALAAQAGAAFDRFPEGIPARGIFG</sequence>
<dbReference type="SUPFAM" id="SSF55781">
    <property type="entry name" value="GAF domain-like"/>
    <property type="match status" value="1"/>
</dbReference>
<evidence type="ECO:0000313" key="2">
    <source>
        <dbReference type="EMBL" id="QFZ20256.1"/>
    </source>
</evidence>
<feature type="domain" description="GAF" evidence="1">
    <location>
        <begin position="12"/>
        <end position="146"/>
    </location>
</feature>
<organism evidence="2 3">
    <name type="scientific">Saccharothrix syringae</name>
    <name type="common">Nocardiopsis syringae</name>
    <dbReference type="NCBI Taxonomy" id="103733"/>
    <lineage>
        <taxon>Bacteria</taxon>
        <taxon>Bacillati</taxon>
        <taxon>Actinomycetota</taxon>
        <taxon>Actinomycetes</taxon>
        <taxon>Pseudonocardiales</taxon>
        <taxon>Pseudonocardiaceae</taxon>
        <taxon>Saccharothrix</taxon>
    </lineage>
</organism>
<dbReference type="AlphaFoldDB" id="A0A5Q0H1X0"/>
<dbReference type="RefSeq" id="WP_051766685.1">
    <property type="nucleotide sequence ID" value="NZ_CP034550.1"/>
</dbReference>
<evidence type="ECO:0000313" key="3">
    <source>
        <dbReference type="Proteomes" id="UP000325787"/>
    </source>
</evidence>
<reference evidence="3" key="1">
    <citation type="journal article" date="2021" name="Curr. Microbiol.">
        <title>Complete genome of nocamycin-producing strain Saccharothrix syringae NRRL B-16468 reveals the biosynthetic potential for secondary metabolites.</title>
        <authorList>
            <person name="Mo X."/>
            <person name="Yang S."/>
        </authorList>
    </citation>
    <scope>NUCLEOTIDE SEQUENCE [LARGE SCALE GENOMIC DNA]</scope>
    <source>
        <strain evidence="3">ATCC 51364 / DSM 43886 / JCM 6844 / KCTC 9398 / NBRC 14523 / NRRL B-16468 / INA 2240</strain>
    </source>
</reference>
<dbReference type="Gene3D" id="3.30.450.40">
    <property type="match status" value="1"/>
</dbReference>
<evidence type="ECO:0000259" key="1">
    <source>
        <dbReference type="Pfam" id="PF13185"/>
    </source>
</evidence>
<dbReference type="InterPro" id="IPR003018">
    <property type="entry name" value="GAF"/>
</dbReference>
<protein>
    <submittedName>
        <fullName evidence="2">GAF domain-containing protein</fullName>
    </submittedName>
</protein>
<name>A0A5Q0H1X0_SACSY</name>
<dbReference type="Pfam" id="PF13185">
    <property type="entry name" value="GAF_2"/>
    <property type="match status" value="1"/>
</dbReference>